<reference evidence="5" key="1">
    <citation type="submission" date="2020-11" db="EMBL/GenBank/DDBJ databases">
        <authorList>
            <person name="Tran Van P."/>
        </authorList>
    </citation>
    <scope>NUCLEOTIDE SEQUENCE</scope>
</reference>
<dbReference type="GO" id="GO:0007076">
    <property type="term" value="P:mitotic chromosome condensation"/>
    <property type="evidence" value="ECO:0007669"/>
    <property type="project" value="TreeGrafter"/>
</dbReference>
<protein>
    <submittedName>
        <fullName evidence="5">Uncharacterized protein</fullName>
    </submittedName>
</protein>
<keyword evidence="2" id="KW-0067">ATP-binding</keyword>
<gene>
    <name evidence="5" type="ORF">TTEB3V08_LOCUS11382</name>
</gene>
<dbReference type="PANTHER" id="PTHR18937">
    <property type="entry name" value="STRUCTURAL MAINTENANCE OF CHROMOSOMES SMC FAMILY MEMBER"/>
    <property type="match status" value="1"/>
</dbReference>
<keyword evidence="3" id="KW-0539">Nucleus</keyword>
<keyword evidence="1" id="KW-0547">Nucleotide-binding</keyword>
<dbReference type="PANTHER" id="PTHR18937:SF172">
    <property type="entry name" value="STRUCTURAL MAINTENANCE OF CHROMOSOMES PROTEIN"/>
    <property type="match status" value="1"/>
</dbReference>
<dbReference type="InterPro" id="IPR027417">
    <property type="entry name" value="P-loop_NTPase"/>
</dbReference>
<dbReference type="Gene3D" id="3.40.50.300">
    <property type="entry name" value="P-loop containing nucleotide triphosphate hydrolases"/>
    <property type="match status" value="1"/>
</dbReference>
<proteinExistence type="predicted"/>
<dbReference type="GO" id="GO:0000796">
    <property type="term" value="C:condensin complex"/>
    <property type="evidence" value="ECO:0007669"/>
    <property type="project" value="TreeGrafter"/>
</dbReference>
<feature type="compositionally biased region" description="Polar residues" evidence="4">
    <location>
        <begin position="119"/>
        <end position="131"/>
    </location>
</feature>
<organism evidence="5">
    <name type="scientific">Timema tahoe</name>
    <dbReference type="NCBI Taxonomy" id="61484"/>
    <lineage>
        <taxon>Eukaryota</taxon>
        <taxon>Metazoa</taxon>
        <taxon>Ecdysozoa</taxon>
        <taxon>Arthropoda</taxon>
        <taxon>Hexapoda</taxon>
        <taxon>Insecta</taxon>
        <taxon>Pterygota</taxon>
        <taxon>Neoptera</taxon>
        <taxon>Polyneoptera</taxon>
        <taxon>Phasmatodea</taxon>
        <taxon>Timematodea</taxon>
        <taxon>Timematoidea</taxon>
        <taxon>Timematidae</taxon>
        <taxon>Timema</taxon>
    </lineage>
</organism>
<accession>A0A7R9IRZ4</accession>
<dbReference type="EMBL" id="OE008189">
    <property type="protein sequence ID" value="CAD7463499.1"/>
    <property type="molecule type" value="Genomic_DNA"/>
</dbReference>
<name>A0A7R9IRZ4_9NEOP</name>
<evidence type="ECO:0000256" key="2">
    <source>
        <dbReference type="ARBA" id="ARBA00022840"/>
    </source>
</evidence>
<dbReference type="AlphaFoldDB" id="A0A7R9IRZ4"/>
<evidence type="ECO:0000256" key="3">
    <source>
        <dbReference type="ARBA" id="ARBA00023242"/>
    </source>
</evidence>
<feature type="region of interest" description="Disordered" evidence="4">
    <location>
        <begin position="81"/>
        <end position="169"/>
    </location>
</feature>
<dbReference type="GO" id="GO:0005524">
    <property type="term" value="F:ATP binding"/>
    <property type="evidence" value="ECO:0007669"/>
    <property type="project" value="UniProtKB-KW"/>
</dbReference>
<sequence length="169" mass="18901">MLPSSFLPRNNHTTCSDNIDLTFANTWQRTKNAQFIIISLRSNMFELADRLVGIYKTHDCTRCATINPKLYGLDNLELQKKDVGDTRERARKRPLSPSQHITSQDITSSSKRDSSAASLNPQVQNRTSPSIMSPCEIVRTPLNEDIGSLEQANDSSDVSMEEESGQLVT</sequence>
<evidence type="ECO:0000256" key="4">
    <source>
        <dbReference type="SAM" id="MobiDB-lite"/>
    </source>
</evidence>
<evidence type="ECO:0000256" key="1">
    <source>
        <dbReference type="ARBA" id="ARBA00022741"/>
    </source>
</evidence>
<feature type="compositionally biased region" description="Acidic residues" evidence="4">
    <location>
        <begin position="159"/>
        <end position="169"/>
    </location>
</feature>
<evidence type="ECO:0000313" key="5">
    <source>
        <dbReference type="EMBL" id="CAD7463499.1"/>
    </source>
</evidence>